<evidence type="ECO:0000313" key="1">
    <source>
        <dbReference type="EMBL" id="CAB4602830.1"/>
    </source>
</evidence>
<dbReference type="Pfam" id="PF00378">
    <property type="entry name" value="ECH_1"/>
    <property type="match status" value="1"/>
</dbReference>
<dbReference type="PANTHER" id="PTHR11941">
    <property type="entry name" value="ENOYL-COA HYDRATASE-RELATED"/>
    <property type="match status" value="1"/>
</dbReference>
<name>A0A6J6GRD7_9ZZZZ</name>
<dbReference type="InterPro" id="IPR029045">
    <property type="entry name" value="ClpP/crotonase-like_dom_sf"/>
</dbReference>
<proteinExistence type="predicted"/>
<protein>
    <submittedName>
        <fullName evidence="1">Unannotated protein</fullName>
    </submittedName>
</protein>
<dbReference type="CDD" id="cd06558">
    <property type="entry name" value="crotonase-like"/>
    <property type="match status" value="1"/>
</dbReference>
<gene>
    <name evidence="1" type="ORF">UFOPK1835_00547</name>
</gene>
<dbReference type="SUPFAM" id="SSF52096">
    <property type="entry name" value="ClpP/crotonase"/>
    <property type="match status" value="1"/>
</dbReference>
<dbReference type="Gene3D" id="3.90.226.10">
    <property type="entry name" value="2-enoyl-CoA Hydratase, Chain A, domain 1"/>
    <property type="match status" value="1"/>
</dbReference>
<dbReference type="AlphaFoldDB" id="A0A6J6GRD7"/>
<organism evidence="1">
    <name type="scientific">freshwater metagenome</name>
    <dbReference type="NCBI Taxonomy" id="449393"/>
    <lineage>
        <taxon>unclassified sequences</taxon>
        <taxon>metagenomes</taxon>
        <taxon>ecological metagenomes</taxon>
    </lineage>
</organism>
<accession>A0A6J6GRD7</accession>
<dbReference type="NCBIfam" id="NF004858">
    <property type="entry name" value="PRK06213.1"/>
    <property type="match status" value="1"/>
</dbReference>
<dbReference type="PANTHER" id="PTHR11941:SF54">
    <property type="entry name" value="ENOYL-COA HYDRATASE, MITOCHONDRIAL"/>
    <property type="match status" value="1"/>
</dbReference>
<sequence length="237" mass="25120">MTETAVNYELQGSVAVITIDDGKANAISHEIAAAVRSSLDKARNEARAVVIAGRPGRFSAGFDLPTMTSSTEAARELLRAGAELALEIHEFPMPVVMASTGHAFAMGAILLMAADVRIGAEGNYKIGLNEIAIGMPVPRFAVELARNSLSIAEFTKAVNHATVYDCAGAVNAGYLDRLVPDDDVVATAVATAAELGERLHPKPFAITRANCRGEAVDKMRRELDEDIATFVIELPAD</sequence>
<dbReference type="EMBL" id="CAEZUP010000015">
    <property type="protein sequence ID" value="CAB4602830.1"/>
    <property type="molecule type" value="Genomic_DNA"/>
</dbReference>
<dbReference type="GO" id="GO:0006635">
    <property type="term" value="P:fatty acid beta-oxidation"/>
    <property type="evidence" value="ECO:0007669"/>
    <property type="project" value="TreeGrafter"/>
</dbReference>
<dbReference type="GO" id="GO:0003824">
    <property type="term" value="F:catalytic activity"/>
    <property type="evidence" value="ECO:0007669"/>
    <property type="project" value="UniProtKB-ARBA"/>
</dbReference>
<reference evidence="1" key="1">
    <citation type="submission" date="2020-05" db="EMBL/GenBank/DDBJ databases">
        <authorList>
            <person name="Chiriac C."/>
            <person name="Salcher M."/>
            <person name="Ghai R."/>
            <person name="Kavagutti S V."/>
        </authorList>
    </citation>
    <scope>NUCLEOTIDE SEQUENCE</scope>
</reference>
<dbReference type="InterPro" id="IPR001753">
    <property type="entry name" value="Enoyl-CoA_hydra/iso"/>
</dbReference>